<dbReference type="PANTHER" id="PTHR43259:SF1">
    <property type="entry name" value="N-ACETYLTRANSFERASE DOMAIN-CONTAINING PROTEIN"/>
    <property type="match status" value="1"/>
</dbReference>
<evidence type="ECO:0000259" key="1">
    <source>
        <dbReference type="PROSITE" id="PS51186"/>
    </source>
</evidence>
<evidence type="ECO:0000313" key="3">
    <source>
        <dbReference type="Proteomes" id="UP000231823"/>
    </source>
</evidence>
<dbReference type="Proteomes" id="UP000231823">
    <property type="component" value="Chromosome"/>
</dbReference>
<dbReference type="InterPro" id="IPR000182">
    <property type="entry name" value="GNAT_dom"/>
</dbReference>
<dbReference type="Gene3D" id="3.40.630.30">
    <property type="match status" value="1"/>
</dbReference>
<dbReference type="SUPFAM" id="SSF55729">
    <property type="entry name" value="Acyl-CoA N-acyltransferases (Nat)"/>
    <property type="match status" value="1"/>
</dbReference>
<protein>
    <submittedName>
        <fullName evidence="2">Acetyltransferase, GNAT family protein</fullName>
    </submittedName>
</protein>
<organism evidence="2 3">
    <name type="scientific">Spiroplasma floricola 23-6</name>
    <dbReference type="NCBI Taxonomy" id="1336749"/>
    <lineage>
        <taxon>Bacteria</taxon>
        <taxon>Bacillati</taxon>
        <taxon>Mycoplasmatota</taxon>
        <taxon>Mollicutes</taxon>
        <taxon>Entomoplasmatales</taxon>
        <taxon>Spiroplasmataceae</taxon>
        <taxon>Spiroplasma</taxon>
    </lineage>
</organism>
<accession>A0A2K8SEG4</accession>
<name>A0A2K8SEG4_9MOLU</name>
<dbReference type="PANTHER" id="PTHR43259">
    <property type="entry name" value="SPT10P"/>
    <property type="match status" value="1"/>
</dbReference>
<dbReference type="PROSITE" id="PS51186">
    <property type="entry name" value="GNAT"/>
    <property type="match status" value="1"/>
</dbReference>
<gene>
    <name evidence="2" type="ORF">SFLOR_v1c01690</name>
</gene>
<dbReference type="EMBL" id="CP025057">
    <property type="protein sequence ID" value="AUB31230.1"/>
    <property type="molecule type" value="Genomic_DNA"/>
</dbReference>
<feature type="domain" description="N-acetyltransferase" evidence="1">
    <location>
        <begin position="6"/>
        <end position="142"/>
    </location>
</feature>
<dbReference type="AlphaFoldDB" id="A0A2K8SEG4"/>
<dbReference type="CDD" id="cd04301">
    <property type="entry name" value="NAT_SF"/>
    <property type="match status" value="1"/>
</dbReference>
<proteinExistence type="predicted"/>
<dbReference type="InterPro" id="IPR016181">
    <property type="entry name" value="Acyl_CoA_acyltransferase"/>
</dbReference>
<dbReference type="GO" id="GO:0016747">
    <property type="term" value="F:acyltransferase activity, transferring groups other than amino-acyl groups"/>
    <property type="evidence" value="ECO:0007669"/>
    <property type="project" value="InterPro"/>
</dbReference>
<sequence length="142" mass="16763">MMKFLVDFSNVNLVFDQALEIRRKVFCEEQNYPLEEEIDEYDELSFHVVGFYNDKPVSCARIVKKDDEWYLGRIAVLKEFRGKGLGLELVNYLVDFTTNKLKAEEIYLNAQETAIALYEKVGFKIISKPFYEGKIKHFKMVR</sequence>
<keyword evidence="2" id="KW-0808">Transferase</keyword>
<keyword evidence="3" id="KW-1185">Reference proteome</keyword>
<dbReference type="OrthoDB" id="9796171at2"/>
<reference evidence="2 3" key="1">
    <citation type="submission" date="2017-12" db="EMBL/GenBank/DDBJ databases">
        <title>Complete genome sequence of Spiroplasma floricola 23-6 (ATCC 29989).</title>
        <authorList>
            <person name="Tsai Y.-M."/>
            <person name="Wu P.-S."/>
            <person name="Lo W.-S."/>
            <person name="Kuo C.-H."/>
        </authorList>
    </citation>
    <scope>NUCLEOTIDE SEQUENCE [LARGE SCALE GENOMIC DNA]</scope>
    <source>
        <strain evidence="2 3">23-6</strain>
    </source>
</reference>
<dbReference type="Pfam" id="PF13673">
    <property type="entry name" value="Acetyltransf_10"/>
    <property type="match status" value="1"/>
</dbReference>
<evidence type="ECO:0000313" key="2">
    <source>
        <dbReference type="EMBL" id="AUB31230.1"/>
    </source>
</evidence>
<dbReference type="InterPro" id="IPR052829">
    <property type="entry name" value="N-acetyltransferase_domain"/>
</dbReference>
<dbReference type="RefSeq" id="WP_100916220.1">
    <property type="nucleotide sequence ID" value="NZ_CP025057.1"/>
</dbReference>
<dbReference type="KEGG" id="sfz:SFLOR_v1c01690"/>